<name>A0A4Z2EKM4_9TELE</name>
<evidence type="ECO:0000313" key="2">
    <source>
        <dbReference type="EMBL" id="TNN29004.1"/>
    </source>
</evidence>
<comment type="caution">
    <text evidence="2">The sequence shown here is derived from an EMBL/GenBank/DDBJ whole genome shotgun (WGS) entry which is preliminary data.</text>
</comment>
<sequence length="98" mass="10550">MRSGPVLSSTSCSWNGEECSSRGSDRRPPGAALSLADDELAQVGLREAAQLLQRVVLGHRQAADVRRQAGERHGERVGGAELQPQHHAQDVGHALRHL</sequence>
<dbReference type="EMBL" id="SRLO01006180">
    <property type="protein sequence ID" value="TNN29004.1"/>
    <property type="molecule type" value="Genomic_DNA"/>
</dbReference>
<reference evidence="2 3" key="1">
    <citation type="submission" date="2019-03" db="EMBL/GenBank/DDBJ databases">
        <title>First draft genome of Liparis tanakae, snailfish: a comprehensive survey of snailfish specific genes.</title>
        <authorList>
            <person name="Kim W."/>
            <person name="Song I."/>
            <person name="Jeong J.-H."/>
            <person name="Kim D."/>
            <person name="Kim S."/>
            <person name="Ryu S."/>
            <person name="Song J.Y."/>
            <person name="Lee S.K."/>
        </authorList>
    </citation>
    <scope>NUCLEOTIDE SEQUENCE [LARGE SCALE GENOMIC DNA]</scope>
    <source>
        <tissue evidence="2">Muscle</tissue>
    </source>
</reference>
<organism evidence="2 3">
    <name type="scientific">Liparis tanakae</name>
    <name type="common">Tanaka's snailfish</name>
    <dbReference type="NCBI Taxonomy" id="230148"/>
    <lineage>
        <taxon>Eukaryota</taxon>
        <taxon>Metazoa</taxon>
        <taxon>Chordata</taxon>
        <taxon>Craniata</taxon>
        <taxon>Vertebrata</taxon>
        <taxon>Euteleostomi</taxon>
        <taxon>Actinopterygii</taxon>
        <taxon>Neopterygii</taxon>
        <taxon>Teleostei</taxon>
        <taxon>Neoteleostei</taxon>
        <taxon>Acanthomorphata</taxon>
        <taxon>Eupercaria</taxon>
        <taxon>Perciformes</taxon>
        <taxon>Cottioidei</taxon>
        <taxon>Cottales</taxon>
        <taxon>Liparidae</taxon>
        <taxon>Liparis</taxon>
    </lineage>
</organism>
<feature type="compositionally biased region" description="Basic and acidic residues" evidence="1">
    <location>
        <begin position="65"/>
        <end position="78"/>
    </location>
</feature>
<feature type="compositionally biased region" description="Polar residues" evidence="1">
    <location>
        <begin position="1"/>
        <end position="14"/>
    </location>
</feature>
<keyword evidence="3" id="KW-1185">Reference proteome</keyword>
<gene>
    <name evidence="2" type="ORF">EYF80_060848</name>
</gene>
<protein>
    <submittedName>
        <fullName evidence="2">Uncharacterized protein</fullName>
    </submittedName>
</protein>
<proteinExistence type="predicted"/>
<accession>A0A4Z2EKM4</accession>
<feature type="region of interest" description="Disordered" evidence="1">
    <location>
        <begin position="1"/>
        <end position="32"/>
    </location>
</feature>
<feature type="region of interest" description="Disordered" evidence="1">
    <location>
        <begin position="65"/>
        <end position="98"/>
    </location>
</feature>
<feature type="compositionally biased region" description="Basic and acidic residues" evidence="1">
    <location>
        <begin position="19"/>
        <end position="28"/>
    </location>
</feature>
<evidence type="ECO:0000313" key="3">
    <source>
        <dbReference type="Proteomes" id="UP000314294"/>
    </source>
</evidence>
<evidence type="ECO:0000256" key="1">
    <source>
        <dbReference type="SAM" id="MobiDB-lite"/>
    </source>
</evidence>
<dbReference type="AlphaFoldDB" id="A0A4Z2EKM4"/>
<dbReference type="Proteomes" id="UP000314294">
    <property type="component" value="Unassembled WGS sequence"/>
</dbReference>